<comment type="similarity">
    <text evidence="1 2">Belongs to the pirin family.</text>
</comment>
<sequence>MNIAKILTSYATQDGDGVNISRIPGFDGKYLDPFLMIDELKSDNEADYMGGFPAHPHRGMETFTYIIKGGFEHKDQMGNKKAIRAGDVQWMSTGNGVIHSEMPLPDAKDGLHGFQIWINMPSKDKMRDPIYQDTTQSPAPTFKNENGATLTALAGSWQLEAVELTSSIQKLSANAALADVTLTAGKQLKLAPLKQQNVMLYIHSGSLIAPDNQTFKAGKLLILEPGSDIDIATQHGAGVLILAGDPLKQPIAHMGPFVMTTQAEIQQAVHDYQNGQFGTLI</sequence>
<keyword evidence="6" id="KW-1185">Reference proteome</keyword>
<dbReference type="InterPro" id="IPR008778">
    <property type="entry name" value="Pirin_C_dom"/>
</dbReference>
<evidence type="ECO:0000313" key="5">
    <source>
        <dbReference type="EMBL" id="MDP2563050.1"/>
    </source>
</evidence>
<dbReference type="PANTHER" id="PTHR13903:SF8">
    <property type="entry name" value="PIRIN"/>
    <property type="match status" value="1"/>
</dbReference>
<dbReference type="PIRSF" id="PIRSF006232">
    <property type="entry name" value="Pirin"/>
    <property type="match status" value="1"/>
</dbReference>
<evidence type="ECO:0000256" key="2">
    <source>
        <dbReference type="RuleBase" id="RU003457"/>
    </source>
</evidence>
<evidence type="ECO:0000259" key="3">
    <source>
        <dbReference type="Pfam" id="PF02678"/>
    </source>
</evidence>
<dbReference type="SUPFAM" id="SSF51182">
    <property type="entry name" value="RmlC-like cupins"/>
    <property type="match status" value="1"/>
</dbReference>
<protein>
    <submittedName>
        <fullName evidence="5">Pirin family protein</fullName>
    </submittedName>
</protein>
<dbReference type="Gene3D" id="2.60.120.10">
    <property type="entry name" value="Jelly Rolls"/>
    <property type="match status" value="2"/>
</dbReference>
<comment type="caution">
    <text evidence="5">The sequence shown here is derived from an EMBL/GenBank/DDBJ whole genome shotgun (WGS) entry which is preliminary data.</text>
</comment>
<proteinExistence type="inferred from homology"/>
<dbReference type="PANTHER" id="PTHR13903">
    <property type="entry name" value="PIRIN-RELATED"/>
    <property type="match status" value="1"/>
</dbReference>
<dbReference type="RefSeq" id="WP_305470694.1">
    <property type="nucleotide sequence ID" value="NZ_JAUYVT010000001.1"/>
</dbReference>
<feature type="domain" description="Pirin N-terminal" evidence="3">
    <location>
        <begin position="29"/>
        <end position="118"/>
    </location>
</feature>
<reference evidence="5" key="1">
    <citation type="submission" date="2023-07" db="EMBL/GenBank/DDBJ databases">
        <title>Genome content predicts the carbon catabolic preferences of heterotrophic bacteria.</title>
        <authorList>
            <person name="Gralka M."/>
        </authorList>
    </citation>
    <scope>NUCLEOTIDE SEQUENCE</scope>
    <source>
        <strain evidence="5">4G09</strain>
    </source>
</reference>
<gene>
    <name evidence="5" type="ORF">Q8W34_00285</name>
</gene>
<dbReference type="CDD" id="cd02247">
    <property type="entry name" value="cupin_pirin_C"/>
    <property type="match status" value="1"/>
</dbReference>
<accession>A0ABT9F8E5</accession>
<evidence type="ECO:0000256" key="1">
    <source>
        <dbReference type="ARBA" id="ARBA00008416"/>
    </source>
</evidence>
<evidence type="ECO:0000259" key="4">
    <source>
        <dbReference type="Pfam" id="PF05726"/>
    </source>
</evidence>
<dbReference type="CDD" id="cd02909">
    <property type="entry name" value="cupin_pirin_N"/>
    <property type="match status" value="1"/>
</dbReference>
<dbReference type="EMBL" id="JAUYVT010000001">
    <property type="protein sequence ID" value="MDP2563050.1"/>
    <property type="molecule type" value="Genomic_DNA"/>
</dbReference>
<dbReference type="InterPro" id="IPR012093">
    <property type="entry name" value="Pirin"/>
</dbReference>
<dbReference type="Proteomes" id="UP001177212">
    <property type="component" value="Unassembled WGS sequence"/>
</dbReference>
<dbReference type="InterPro" id="IPR011051">
    <property type="entry name" value="RmlC_Cupin_sf"/>
</dbReference>
<dbReference type="Pfam" id="PF05726">
    <property type="entry name" value="Pirin_C"/>
    <property type="match status" value="1"/>
</dbReference>
<feature type="domain" description="Pirin C-terminal" evidence="4">
    <location>
        <begin position="178"/>
        <end position="278"/>
    </location>
</feature>
<dbReference type="InterPro" id="IPR003829">
    <property type="entry name" value="Pirin_N_dom"/>
</dbReference>
<evidence type="ECO:0000313" key="6">
    <source>
        <dbReference type="Proteomes" id="UP001177212"/>
    </source>
</evidence>
<dbReference type="InterPro" id="IPR014710">
    <property type="entry name" value="RmlC-like_jellyroll"/>
</dbReference>
<name>A0ABT9F8E5_9GAMM</name>
<organism evidence="5 6">
    <name type="scientific">Pseudoalteromonas marina</name>
    <dbReference type="NCBI Taxonomy" id="267375"/>
    <lineage>
        <taxon>Bacteria</taxon>
        <taxon>Pseudomonadati</taxon>
        <taxon>Pseudomonadota</taxon>
        <taxon>Gammaproteobacteria</taxon>
        <taxon>Alteromonadales</taxon>
        <taxon>Pseudoalteromonadaceae</taxon>
        <taxon>Pseudoalteromonas</taxon>
    </lineage>
</organism>
<dbReference type="Pfam" id="PF02678">
    <property type="entry name" value="Pirin"/>
    <property type="match status" value="1"/>
</dbReference>